<dbReference type="AlphaFoldDB" id="A0A6P1Y0D8"/>
<accession>A0A6P1Y0D8</accession>
<evidence type="ECO:0000313" key="2">
    <source>
        <dbReference type="Proteomes" id="UP000464374"/>
    </source>
</evidence>
<dbReference type="Proteomes" id="UP000464374">
    <property type="component" value="Chromosome"/>
</dbReference>
<organism evidence="1 2">
    <name type="scientific">Treponema vincentii</name>
    <dbReference type="NCBI Taxonomy" id="69710"/>
    <lineage>
        <taxon>Bacteria</taxon>
        <taxon>Pseudomonadati</taxon>
        <taxon>Spirochaetota</taxon>
        <taxon>Spirochaetia</taxon>
        <taxon>Spirochaetales</taxon>
        <taxon>Treponemataceae</taxon>
        <taxon>Treponema</taxon>
    </lineage>
</organism>
<proteinExistence type="predicted"/>
<reference evidence="1 2" key="1">
    <citation type="submission" date="2020-01" db="EMBL/GenBank/DDBJ databases">
        <title>Complete genome sequence of a human oral phylogroup 1 Treponema sp. strain ATCC 700766, originally isolated from periodontitis dental plaque.</title>
        <authorList>
            <person name="Chan Y."/>
            <person name="Huo Y.-B."/>
            <person name="Yu X.-L."/>
            <person name="Zeng H."/>
            <person name="Leung W.-K."/>
            <person name="Watt R.M."/>
        </authorList>
    </citation>
    <scope>NUCLEOTIDE SEQUENCE [LARGE SCALE GENOMIC DNA]</scope>
    <source>
        <strain evidence="1 2">OMZ 804</strain>
    </source>
</reference>
<dbReference type="KEGG" id="trz:GWP43_03665"/>
<dbReference type="EMBL" id="CP048020">
    <property type="protein sequence ID" value="QHX42693.1"/>
    <property type="molecule type" value="Genomic_DNA"/>
</dbReference>
<sequence length="84" mass="9654">MTLYLLYADDSGVTSDPDVKYSVLAGFATFENQTYWIQKAVDDIMLKYIGRADLELHVSPIRSGRGIWRSFPKENRGLERSSHR</sequence>
<dbReference type="RefSeq" id="WP_162662786.1">
    <property type="nucleotide sequence ID" value="NZ_CP048020.1"/>
</dbReference>
<protein>
    <submittedName>
        <fullName evidence="1">DUF3800 domain-containing protein</fullName>
    </submittedName>
</protein>
<name>A0A6P1Y0D8_9SPIR</name>
<gene>
    <name evidence="1" type="ORF">GWP43_03665</name>
</gene>
<evidence type="ECO:0000313" key="1">
    <source>
        <dbReference type="EMBL" id="QHX42693.1"/>
    </source>
</evidence>